<dbReference type="InterPro" id="IPR036767">
    <property type="entry name" value="ApaG_sf"/>
</dbReference>
<dbReference type="NCBIfam" id="NF003967">
    <property type="entry name" value="PRK05461.1"/>
    <property type="match status" value="1"/>
</dbReference>
<feature type="domain" description="ApaG" evidence="3">
    <location>
        <begin position="3"/>
        <end position="127"/>
    </location>
</feature>
<dbReference type="EMBL" id="VLKG01000009">
    <property type="protein sequence ID" value="TWH64437.1"/>
    <property type="molecule type" value="Genomic_DNA"/>
</dbReference>
<dbReference type="Proteomes" id="UP000319627">
    <property type="component" value="Unassembled WGS sequence"/>
</dbReference>
<evidence type="ECO:0000259" key="3">
    <source>
        <dbReference type="PROSITE" id="PS51087"/>
    </source>
</evidence>
<evidence type="ECO:0000256" key="1">
    <source>
        <dbReference type="ARBA" id="ARBA00017693"/>
    </source>
</evidence>
<dbReference type="InterPro" id="IPR023065">
    <property type="entry name" value="Uncharacterised_ApaG"/>
</dbReference>
<name>A0A562I070_9GAMM</name>
<dbReference type="AlphaFoldDB" id="A0A562I070"/>
<evidence type="ECO:0000313" key="4">
    <source>
        <dbReference type="EMBL" id="TWH64437.1"/>
    </source>
</evidence>
<dbReference type="Gene3D" id="2.60.40.1470">
    <property type="entry name" value="ApaG domain"/>
    <property type="match status" value="1"/>
</dbReference>
<dbReference type="Pfam" id="PF04379">
    <property type="entry name" value="DUF525"/>
    <property type="match status" value="1"/>
</dbReference>
<dbReference type="PROSITE" id="PS51087">
    <property type="entry name" value="APAG"/>
    <property type="match status" value="1"/>
</dbReference>
<proteinExistence type="inferred from homology"/>
<dbReference type="InterPro" id="IPR007474">
    <property type="entry name" value="ApaG_domain"/>
</dbReference>
<dbReference type="SUPFAM" id="SSF110069">
    <property type="entry name" value="ApaG-like"/>
    <property type="match status" value="1"/>
</dbReference>
<accession>A0A562I070</accession>
<evidence type="ECO:0000256" key="2">
    <source>
        <dbReference type="HAMAP-Rule" id="MF_00791"/>
    </source>
</evidence>
<comment type="caution">
    <text evidence="4">The sequence shown here is derived from an EMBL/GenBank/DDBJ whole genome shotgun (WGS) entry which is preliminary data.</text>
</comment>
<sequence length="127" mass="13652">MTIDSSYCIDVSVSTNYLPEQSNPEQNHYAFAYEVTIANNGAIAAQLLARHWVITDGNGKVQEVRGSGVIGEQPLIPPGHRHIYNSGVVLATQVGSMQGSYKMLAEDGQTFDAPIAPFRLAVPGALH</sequence>
<dbReference type="PANTHER" id="PTHR47191:SF2">
    <property type="entry name" value="OS05G0170800 PROTEIN"/>
    <property type="match status" value="1"/>
</dbReference>
<dbReference type="RefSeq" id="WP_144572083.1">
    <property type="nucleotide sequence ID" value="NZ_VLKG01000009.1"/>
</dbReference>
<protein>
    <recommendedName>
        <fullName evidence="1 2">Protein ApaG</fullName>
    </recommendedName>
</protein>
<dbReference type="OrthoDB" id="9795226at2"/>
<dbReference type="PANTHER" id="PTHR47191">
    <property type="entry name" value="OS05G0170800 PROTEIN"/>
    <property type="match status" value="1"/>
</dbReference>
<organism evidence="4 5">
    <name type="scientific">Azomonas agilis</name>
    <dbReference type="NCBI Taxonomy" id="116849"/>
    <lineage>
        <taxon>Bacteria</taxon>
        <taxon>Pseudomonadati</taxon>
        <taxon>Pseudomonadota</taxon>
        <taxon>Gammaproteobacteria</taxon>
        <taxon>Pseudomonadales</taxon>
        <taxon>Pseudomonadaceae</taxon>
        <taxon>Azomonas</taxon>
    </lineage>
</organism>
<dbReference type="HAMAP" id="MF_00791">
    <property type="entry name" value="ApaG"/>
    <property type="match status" value="1"/>
</dbReference>
<dbReference type="InterPro" id="IPR050718">
    <property type="entry name" value="ApaG-like"/>
</dbReference>
<evidence type="ECO:0000313" key="5">
    <source>
        <dbReference type="Proteomes" id="UP000319627"/>
    </source>
</evidence>
<reference evidence="4 5" key="1">
    <citation type="submission" date="2019-07" db="EMBL/GenBank/DDBJ databases">
        <title>Genomic Encyclopedia of Type Strains, Phase I: the one thousand microbial genomes (KMG-I) project.</title>
        <authorList>
            <person name="Kyrpides N."/>
        </authorList>
    </citation>
    <scope>NUCLEOTIDE SEQUENCE [LARGE SCALE GENOMIC DNA]</scope>
    <source>
        <strain evidence="4 5">DSM 375</strain>
    </source>
</reference>
<gene>
    <name evidence="2" type="primary">apaG</name>
    <name evidence="4" type="ORF">LX59_02385</name>
</gene>
<keyword evidence="5" id="KW-1185">Reference proteome</keyword>